<keyword evidence="5" id="KW-1133">Transmembrane helix</keyword>
<evidence type="ECO:0000313" key="7">
    <source>
        <dbReference type="EMBL" id="RDB84350.1"/>
    </source>
</evidence>
<keyword evidence="1" id="KW-0805">Transcription regulation</keyword>
<evidence type="ECO:0000313" key="8">
    <source>
        <dbReference type="Proteomes" id="UP000253857"/>
    </source>
</evidence>
<feature type="transmembrane region" description="Helical" evidence="5">
    <location>
        <begin position="37"/>
        <end position="55"/>
    </location>
</feature>
<feature type="transmembrane region" description="Helical" evidence="5">
    <location>
        <begin position="102"/>
        <end position="122"/>
    </location>
</feature>
<dbReference type="PROSITE" id="PS50043">
    <property type="entry name" value="HTH_LUXR_2"/>
    <property type="match status" value="1"/>
</dbReference>
<feature type="region of interest" description="Disordered" evidence="4">
    <location>
        <begin position="1"/>
        <end position="23"/>
    </location>
</feature>
<keyword evidence="2" id="KW-0238">DNA-binding</keyword>
<feature type="transmembrane region" description="Helical" evidence="5">
    <location>
        <begin position="128"/>
        <end position="147"/>
    </location>
</feature>
<keyword evidence="3" id="KW-0804">Transcription</keyword>
<dbReference type="PANTHER" id="PTHR44688:SF16">
    <property type="entry name" value="DNA-BINDING TRANSCRIPTIONAL ACTIVATOR DEVR_DOSR"/>
    <property type="match status" value="1"/>
</dbReference>
<proteinExistence type="predicted"/>
<feature type="transmembrane region" description="Helical" evidence="5">
    <location>
        <begin position="186"/>
        <end position="206"/>
    </location>
</feature>
<dbReference type="SMART" id="SM00421">
    <property type="entry name" value="HTH_LUXR"/>
    <property type="match status" value="1"/>
</dbReference>
<feature type="transmembrane region" description="Helical" evidence="5">
    <location>
        <begin position="314"/>
        <end position="335"/>
    </location>
</feature>
<evidence type="ECO:0000256" key="1">
    <source>
        <dbReference type="ARBA" id="ARBA00023015"/>
    </source>
</evidence>
<dbReference type="Proteomes" id="UP000253857">
    <property type="component" value="Unassembled WGS sequence"/>
</dbReference>
<keyword evidence="5" id="KW-0472">Membrane</keyword>
<feature type="transmembrane region" description="Helical" evidence="5">
    <location>
        <begin position="159"/>
        <end position="180"/>
    </location>
</feature>
<dbReference type="PANTHER" id="PTHR44688">
    <property type="entry name" value="DNA-BINDING TRANSCRIPTIONAL ACTIVATOR DEVR_DOSR"/>
    <property type="match status" value="1"/>
</dbReference>
<gene>
    <name evidence="7" type="ORF">C1871_10035</name>
</gene>
<accession>A0A369N3B9</accession>
<feature type="transmembrane region" description="Helical" evidence="5">
    <location>
        <begin position="375"/>
        <end position="401"/>
    </location>
</feature>
<feature type="transmembrane region" description="Helical" evidence="5">
    <location>
        <begin position="259"/>
        <end position="280"/>
    </location>
</feature>
<evidence type="ECO:0000256" key="3">
    <source>
        <dbReference type="ARBA" id="ARBA00023163"/>
    </source>
</evidence>
<keyword evidence="5" id="KW-0812">Transmembrane</keyword>
<dbReference type="AlphaFoldDB" id="A0A369N3B9"/>
<evidence type="ECO:0000256" key="2">
    <source>
        <dbReference type="ARBA" id="ARBA00023125"/>
    </source>
</evidence>
<evidence type="ECO:0000256" key="4">
    <source>
        <dbReference type="SAM" id="MobiDB-lite"/>
    </source>
</evidence>
<dbReference type="EMBL" id="PPTY01000017">
    <property type="protein sequence ID" value="RDB84350.1"/>
    <property type="molecule type" value="Genomic_DNA"/>
</dbReference>
<dbReference type="InterPro" id="IPR000792">
    <property type="entry name" value="Tscrpt_reg_LuxR_C"/>
</dbReference>
<sequence length="506" mass="54268">MGTRGSRRMGNDNQTSSGDQNQVFDPLSPLQTIRPDLLGFVFHLSWLFLLFYSNAADTNQPFGGMGSTDAIYLSSAIALAVTLCFGALRTKMFMRLCEGKTGVVVAPLVTAIGTLLYCIHLGMPSLALVVLGGILTGMGSGVIAARWASVFGNTTSRIIIANFPTILAAIVAICVSVGYLPHELRLALLVLLPLCSGASLQFARRYQRSQASSVGRKRLEKGRASRPLQYAPLVALVALIGFTVALLPSFEITGANYGLLFYLVAAVLVLGFVGTAIFLADRRGFPALFLAPLLVLVLVLLPFAQLSAKSPADTFYPVGNIAFELLLLFGTVLYAHATDRSPAKTFMIGRTTLALSDLAGALIGERIALAGDTTVMLQLAGVCLFAASELLLLALVVGYLVNNKGALRLPTFAGESGAEVAPASPQPSRPSRDQRLQELADRYELSERERDVFALLAEGRSSTRIQEDLCIASGTVNYHTRNIYQKLDVHSRQEIIDLVNGEEEPA</sequence>
<reference evidence="7 8" key="1">
    <citation type="journal article" date="2018" name="Elife">
        <title>Discovery and characterization of a prevalent human gut bacterial enzyme sufficient for the inactivation of a family of plant toxins.</title>
        <authorList>
            <person name="Koppel N."/>
            <person name="Bisanz J.E."/>
            <person name="Pandelia M.E."/>
            <person name="Turnbaugh P.J."/>
            <person name="Balskus E.P."/>
        </authorList>
    </citation>
    <scope>NUCLEOTIDE SEQUENCE [LARGE SCALE GENOMIC DNA]</scope>
    <source>
        <strain evidence="7 8">FAA1-1-60AUCSF</strain>
    </source>
</reference>
<feature type="domain" description="HTH luxR-type" evidence="6">
    <location>
        <begin position="438"/>
        <end position="503"/>
    </location>
</feature>
<organism evidence="7 8">
    <name type="scientific">Eggerthella lenta</name>
    <name type="common">Eubacterium lentum</name>
    <dbReference type="NCBI Taxonomy" id="84112"/>
    <lineage>
        <taxon>Bacteria</taxon>
        <taxon>Bacillati</taxon>
        <taxon>Actinomycetota</taxon>
        <taxon>Coriobacteriia</taxon>
        <taxon>Eggerthellales</taxon>
        <taxon>Eggerthellaceae</taxon>
        <taxon>Eggerthella</taxon>
    </lineage>
</organism>
<dbReference type="Gene3D" id="1.10.10.10">
    <property type="entry name" value="Winged helix-like DNA-binding domain superfamily/Winged helix DNA-binding domain"/>
    <property type="match status" value="1"/>
</dbReference>
<feature type="transmembrane region" description="Helical" evidence="5">
    <location>
        <begin position="227"/>
        <end position="247"/>
    </location>
</feature>
<dbReference type="InterPro" id="IPR016032">
    <property type="entry name" value="Sig_transdc_resp-reg_C-effctor"/>
</dbReference>
<dbReference type="GO" id="GO:0003677">
    <property type="term" value="F:DNA binding"/>
    <property type="evidence" value="ECO:0007669"/>
    <property type="project" value="UniProtKB-KW"/>
</dbReference>
<evidence type="ECO:0000259" key="6">
    <source>
        <dbReference type="PROSITE" id="PS50043"/>
    </source>
</evidence>
<name>A0A369N3B9_EGGLN</name>
<dbReference type="InterPro" id="IPR036388">
    <property type="entry name" value="WH-like_DNA-bd_sf"/>
</dbReference>
<feature type="transmembrane region" description="Helical" evidence="5">
    <location>
        <begin position="70"/>
        <end position="90"/>
    </location>
</feature>
<dbReference type="PRINTS" id="PR00038">
    <property type="entry name" value="HTHLUXR"/>
</dbReference>
<dbReference type="GO" id="GO:0006355">
    <property type="term" value="P:regulation of DNA-templated transcription"/>
    <property type="evidence" value="ECO:0007669"/>
    <property type="project" value="InterPro"/>
</dbReference>
<feature type="compositionally biased region" description="Polar residues" evidence="4">
    <location>
        <begin position="11"/>
        <end position="23"/>
    </location>
</feature>
<protein>
    <submittedName>
        <fullName evidence="7">LuxR family transcriptional regulator</fullName>
    </submittedName>
</protein>
<feature type="transmembrane region" description="Helical" evidence="5">
    <location>
        <begin position="287"/>
        <end position="308"/>
    </location>
</feature>
<comment type="caution">
    <text evidence="7">The sequence shown here is derived from an EMBL/GenBank/DDBJ whole genome shotgun (WGS) entry which is preliminary data.</text>
</comment>
<dbReference type="CDD" id="cd06170">
    <property type="entry name" value="LuxR_C_like"/>
    <property type="match status" value="1"/>
</dbReference>
<dbReference type="Pfam" id="PF00196">
    <property type="entry name" value="GerE"/>
    <property type="match status" value="1"/>
</dbReference>
<dbReference type="SUPFAM" id="SSF46894">
    <property type="entry name" value="C-terminal effector domain of the bipartite response regulators"/>
    <property type="match status" value="1"/>
</dbReference>
<evidence type="ECO:0000256" key="5">
    <source>
        <dbReference type="SAM" id="Phobius"/>
    </source>
</evidence>